<evidence type="ECO:0000256" key="1">
    <source>
        <dbReference type="SAM" id="MobiDB-lite"/>
    </source>
</evidence>
<dbReference type="InterPro" id="IPR023387">
    <property type="entry name" value="DUF1653-like_dom"/>
</dbReference>
<evidence type="ECO:0000313" key="4">
    <source>
        <dbReference type="Proteomes" id="UP000270034"/>
    </source>
</evidence>
<dbReference type="EMBL" id="AP018515">
    <property type="protein sequence ID" value="BBC79436.1"/>
    <property type="molecule type" value="Genomic_DNA"/>
</dbReference>
<gene>
    <name evidence="3" type="ORF">AcetOrient_orf01628</name>
</gene>
<feature type="domain" description="DUF1653" evidence="2">
    <location>
        <begin position="26"/>
        <end position="81"/>
    </location>
</feature>
<dbReference type="InterPro" id="IPR037135">
    <property type="entry name" value="DUF1653-like_dom_sf"/>
</dbReference>
<dbReference type="Proteomes" id="UP000270034">
    <property type="component" value="Chromosome"/>
</dbReference>
<dbReference type="Pfam" id="PF07866">
    <property type="entry name" value="DUF1653"/>
    <property type="match status" value="1"/>
</dbReference>
<accession>A0A2Z5ZGA2</accession>
<sequence length="89" mass="10259">MENLIPMTSHLQNTSDTAMPEHPRPGLYRHYKGGLYTVLCVGRHSETEEWLVTYKSEALGSYWVRPLAMWQEEVNGTPRFAYIGQETLS</sequence>
<evidence type="ECO:0000313" key="3">
    <source>
        <dbReference type="EMBL" id="BBC79436.1"/>
    </source>
</evidence>
<name>A0A2Z5ZGA2_9PROT</name>
<proteinExistence type="predicted"/>
<dbReference type="Gene3D" id="2.30.30.320">
    <property type="entry name" value="DUF1653-like domain"/>
    <property type="match status" value="1"/>
</dbReference>
<dbReference type="AlphaFoldDB" id="A0A2Z5ZGA2"/>
<dbReference type="KEGG" id="aot:AcetOri_orf01628"/>
<evidence type="ECO:0000259" key="2">
    <source>
        <dbReference type="Pfam" id="PF07866"/>
    </source>
</evidence>
<protein>
    <recommendedName>
        <fullName evidence="2">DUF1653 domain-containing protein</fullName>
    </recommendedName>
</protein>
<reference evidence="3 4" key="1">
    <citation type="submission" date="2018-02" db="EMBL/GenBank/DDBJ databases">
        <title>Acetobacter orientalis genome.</title>
        <authorList>
            <person name="Nakashima N."/>
            <person name="Tamura T."/>
        </authorList>
    </citation>
    <scope>NUCLEOTIDE SEQUENCE [LARGE SCALE GENOMIC DNA]</scope>
    <source>
        <strain evidence="3 4">FAN1</strain>
    </source>
</reference>
<organism evidence="3 4">
    <name type="scientific">Acetobacter orientalis</name>
    <dbReference type="NCBI Taxonomy" id="146474"/>
    <lineage>
        <taxon>Bacteria</taxon>
        <taxon>Pseudomonadati</taxon>
        <taxon>Pseudomonadota</taxon>
        <taxon>Alphaproteobacteria</taxon>
        <taxon>Acetobacterales</taxon>
        <taxon>Acetobacteraceae</taxon>
        <taxon>Acetobacter</taxon>
    </lineage>
</organism>
<feature type="region of interest" description="Disordered" evidence="1">
    <location>
        <begin position="1"/>
        <end position="25"/>
    </location>
</feature>